<evidence type="ECO:0000313" key="2">
    <source>
        <dbReference type="EMBL" id="CEP25871.1"/>
    </source>
</evidence>
<dbReference type="GO" id="GO:0004525">
    <property type="term" value="F:ribonuclease III activity"/>
    <property type="evidence" value="ECO:0007669"/>
    <property type="project" value="UniProtKB-EC"/>
</dbReference>
<dbReference type="InterPro" id="IPR036397">
    <property type="entry name" value="RNaseH_sf"/>
</dbReference>
<dbReference type="SMART" id="SM00474">
    <property type="entry name" value="35EXOc"/>
    <property type="match status" value="1"/>
</dbReference>
<keyword evidence="2" id="KW-0378">Hydrolase</keyword>
<dbReference type="Pfam" id="PF18305">
    <property type="entry name" value="DNA_pol_A_exoN"/>
    <property type="match status" value="1"/>
</dbReference>
<dbReference type="Gene3D" id="1.10.150.80">
    <property type="entry name" value="HRDC domain"/>
    <property type="match status" value="2"/>
</dbReference>
<dbReference type="AlphaFoldDB" id="A0A068VUP0"/>
<protein>
    <submittedName>
        <fullName evidence="2">Ribonuclease D (3-5 exonuclease)</fullName>
        <ecNumber evidence="2">3.1.26.3</ecNumber>
    </submittedName>
</protein>
<proteinExistence type="predicted"/>
<dbReference type="Pfam" id="PF01612">
    <property type="entry name" value="DNA_pol_A_exo1"/>
    <property type="match status" value="1"/>
</dbReference>
<dbReference type="EC" id="3.1.26.3" evidence="2"/>
<dbReference type="InterPro" id="IPR002121">
    <property type="entry name" value="HRDC_dom"/>
</dbReference>
<dbReference type="InterPro" id="IPR012337">
    <property type="entry name" value="RNaseH-like_sf"/>
</dbReference>
<reference evidence="2" key="1">
    <citation type="submission" date="2014-08" db="EMBL/GenBank/DDBJ databases">
        <authorList>
            <person name="Falentin Helene"/>
        </authorList>
    </citation>
    <scope>NUCLEOTIDE SEQUENCE</scope>
</reference>
<dbReference type="Pfam" id="PF00570">
    <property type="entry name" value="HRDC"/>
    <property type="match status" value="1"/>
</dbReference>
<dbReference type="InterPro" id="IPR051086">
    <property type="entry name" value="RNase_D-like"/>
</dbReference>
<dbReference type="InterPro" id="IPR041605">
    <property type="entry name" value="Exo_C"/>
</dbReference>
<keyword evidence="2" id="KW-0540">Nuclease</keyword>
<name>A0A068VUP0_PROFF</name>
<dbReference type="GO" id="GO:0008408">
    <property type="term" value="F:3'-5' exonuclease activity"/>
    <property type="evidence" value="ECO:0007669"/>
    <property type="project" value="InterPro"/>
</dbReference>
<dbReference type="CDD" id="cd06142">
    <property type="entry name" value="RNaseD_exo"/>
    <property type="match status" value="1"/>
</dbReference>
<dbReference type="InterPro" id="IPR044876">
    <property type="entry name" value="HRDC_dom_sf"/>
</dbReference>
<dbReference type="SUPFAM" id="SSF53098">
    <property type="entry name" value="Ribonuclease H-like"/>
    <property type="match status" value="1"/>
</dbReference>
<keyword evidence="2" id="KW-0269">Exonuclease</keyword>
<dbReference type="GO" id="GO:0000166">
    <property type="term" value="F:nucleotide binding"/>
    <property type="evidence" value="ECO:0007669"/>
    <property type="project" value="InterPro"/>
</dbReference>
<evidence type="ECO:0000259" key="1">
    <source>
        <dbReference type="PROSITE" id="PS50967"/>
    </source>
</evidence>
<sequence>MSHQDSGSTTPDIARSGQIDQDTGMPILAMPHEGLPELVDSPEALTRCIEALASGTGPVAIDTERAQSFRYTARAYLLQFRRTDSGTWLIDPQAFQPSDGSLADFSALREAIASAEWIIHAATQDLPCLVEIGLYPSRLFDTELAGRLLGFPRVSLGTMIEQHFGVHLLKEHSAADWSRRPLPPDWIAYAALDVELLIELRNLVADELVAAGKKEWADEEFAHLVDVYRHPQQRPGDPWRHTSGSHHVRSRRGLALVRALWEQRDEIARELDKAPGKIVPDKAISELASEVTKDSEKMPTARDMNKIMGFRRTYAKRYRDRWVAASQQVGQLSAKQLPPMRVPHEGPPHQAHSWQRTHPEAWARWQVVRPAANEIAEQIGMPPENLIQPEALRWLVWKPLPQINEQAVRARLSEHGVRHWQQDLLAARFAELLAAVPGPGDGSSA</sequence>
<dbReference type="SUPFAM" id="SSF47819">
    <property type="entry name" value="HRDC-like"/>
    <property type="match status" value="1"/>
</dbReference>
<dbReference type="GO" id="GO:0003676">
    <property type="term" value="F:nucleic acid binding"/>
    <property type="evidence" value="ECO:0007669"/>
    <property type="project" value="InterPro"/>
</dbReference>
<organism evidence="2">
    <name type="scientific">Propionibacterium freudenreichii subsp. freudenreichii</name>
    <dbReference type="NCBI Taxonomy" id="66712"/>
    <lineage>
        <taxon>Bacteria</taxon>
        <taxon>Bacillati</taxon>
        <taxon>Actinomycetota</taxon>
        <taxon>Actinomycetes</taxon>
        <taxon>Propionibacteriales</taxon>
        <taxon>Propionibacteriaceae</taxon>
        <taxon>Propionibacterium</taxon>
    </lineage>
</organism>
<dbReference type="EMBL" id="LM676387">
    <property type="protein sequence ID" value="CEP25871.1"/>
    <property type="molecule type" value="Genomic_DNA"/>
</dbReference>
<dbReference type="RefSeq" id="WP_013161145.1">
    <property type="nucleotide sequence ID" value="NZ_CP010341.1"/>
</dbReference>
<dbReference type="InterPro" id="IPR002562">
    <property type="entry name" value="3'-5'_exonuclease_dom"/>
</dbReference>
<gene>
    <name evidence="2" type="primary">rnd</name>
    <name evidence="2" type="ORF">PFCIRM138_02805</name>
</gene>
<dbReference type="PROSITE" id="PS50967">
    <property type="entry name" value="HRDC"/>
    <property type="match status" value="1"/>
</dbReference>
<dbReference type="InterPro" id="IPR010997">
    <property type="entry name" value="HRDC-like_sf"/>
</dbReference>
<feature type="domain" description="HRDC" evidence="1">
    <location>
        <begin position="250"/>
        <end position="336"/>
    </location>
</feature>
<dbReference type="PANTHER" id="PTHR47649:SF1">
    <property type="entry name" value="RIBONUCLEASE D"/>
    <property type="match status" value="1"/>
</dbReference>
<dbReference type="GO" id="GO:0006139">
    <property type="term" value="P:nucleobase-containing compound metabolic process"/>
    <property type="evidence" value="ECO:0007669"/>
    <property type="project" value="InterPro"/>
</dbReference>
<accession>A0A068VUP0</accession>
<dbReference type="Gene3D" id="3.30.420.10">
    <property type="entry name" value="Ribonuclease H-like superfamily/Ribonuclease H"/>
    <property type="match status" value="1"/>
</dbReference>
<dbReference type="PANTHER" id="PTHR47649">
    <property type="entry name" value="RIBONUCLEASE D"/>
    <property type="match status" value="1"/>
</dbReference>